<reference evidence="6" key="1">
    <citation type="submission" date="2018-08" db="EMBL/GenBank/DDBJ databases">
        <authorList>
            <person name="Ferrada E.E."/>
            <person name="Latorre B.A."/>
        </authorList>
    </citation>
    <scope>NUCLEOTIDE SEQUENCE [LARGE SCALE GENOMIC DNA]</scope>
    <source>
        <strain evidence="6">Propionibacterium_australiense1</strain>
    </source>
</reference>
<comment type="pathway">
    <text evidence="4">Quinol/quinone metabolism; menaquinone biosynthesis; menaquinol from 1,4-dihydroxy-2-naphthoate: step 2/2.</text>
</comment>
<dbReference type="GO" id="GO:0043770">
    <property type="term" value="F:demethylmenaquinone methyltransferase activity"/>
    <property type="evidence" value="ECO:0007669"/>
    <property type="project" value="UniProtKB-UniRule"/>
</dbReference>
<feature type="binding site" evidence="4">
    <location>
        <position position="123"/>
    </location>
    <ligand>
        <name>S-adenosyl-L-methionine</name>
        <dbReference type="ChEBI" id="CHEBI:59789"/>
    </ligand>
</feature>
<keyword evidence="1 4" id="KW-0489">Methyltransferase</keyword>
<evidence type="ECO:0000313" key="5">
    <source>
        <dbReference type="EMBL" id="RLP11986.1"/>
    </source>
</evidence>
<feature type="binding site" evidence="4">
    <location>
        <position position="84"/>
    </location>
    <ligand>
        <name>S-adenosyl-L-methionine</name>
        <dbReference type="ChEBI" id="CHEBI:59789"/>
    </ligand>
</feature>
<keyword evidence="7" id="KW-1185">Reference proteome</keyword>
<dbReference type="Proteomes" id="UP000263928">
    <property type="component" value="Unassembled WGS sequence"/>
</dbReference>
<name>A0A383S5J2_9ACTN</name>
<dbReference type="NCBIfam" id="TIGR01934">
    <property type="entry name" value="MenG_MenH_UbiE"/>
    <property type="match status" value="1"/>
</dbReference>
<dbReference type="PANTHER" id="PTHR43591:SF24">
    <property type="entry name" value="2-METHOXY-6-POLYPRENYL-1,4-BENZOQUINOL METHYLASE, MITOCHONDRIAL"/>
    <property type="match status" value="1"/>
</dbReference>
<dbReference type="InterPro" id="IPR023576">
    <property type="entry name" value="UbiE/COQ5_MeTrFase_CS"/>
</dbReference>
<dbReference type="EMBL" id="RCIW01000004">
    <property type="protein sequence ID" value="RLP11986.1"/>
    <property type="molecule type" value="Genomic_DNA"/>
</dbReference>
<evidence type="ECO:0000256" key="2">
    <source>
        <dbReference type="ARBA" id="ARBA00022679"/>
    </source>
</evidence>
<organism evidence="6 7">
    <name type="scientific">Propionibacterium australiense</name>
    <dbReference type="NCBI Taxonomy" id="119981"/>
    <lineage>
        <taxon>Bacteria</taxon>
        <taxon>Bacillati</taxon>
        <taxon>Actinomycetota</taxon>
        <taxon>Actinomycetes</taxon>
        <taxon>Propionibacteriales</taxon>
        <taxon>Propionibacteriaceae</taxon>
        <taxon>Propionibacterium</taxon>
    </lineage>
</organism>
<feature type="binding site" evidence="4">
    <location>
        <position position="66"/>
    </location>
    <ligand>
        <name>S-adenosyl-L-methionine</name>
        <dbReference type="ChEBI" id="CHEBI:59789"/>
    </ligand>
</feature>
<dbReference type="GO" id="GO:0032259">
    <property type="term" value="P:methylation"/>
    <property type="evidence" value="ECO:0007669"/>
    <property type="project" value="UniProtKB-KW"/>
</dbReference>
<dbReference type="PROSITE" id="PS51608">
    <property type="entry name" value="SAM_MT_UBIE"/>
    <property type="match status" value="1"/>
</dbReference>
<accession>A0A383S5J2</accession>
<dbReference type="Proteomes" id="UP000279336">
    <property type="component" value="Unassembled WGS sequence"/>
</dbReference>
<comment type="function">
    <text evidence="4">Methyltransferase required for the conversion of demethylmenaquinol (DMKH2) to menaquinol (MKH2).</text>
</comment>
<dbReference type="InterPro" id="IPR004033">
    <property type="entry name" value="UbiE/COQ5_MeTrFase"/>
</dbReference>
<reference evidence="5 8" key="3">
    <citation type="submission" date="2018-10" db="EMBL/GenBank/DDBJ databases">
        <title>Propionibacterium australiense Genome Sequencing and Assembly.</title>
        <authorList>
            <person name="Bernier A.-M."/>
            <person name="Bernard K."/>
        </authorList>
    </citation>
    <scope>NUCLEOTIDE SEQUENCE [LARGE SCALE GENOMIC DNA]</scope>
    <source>
        <strain evidence="5 8">NML98A078</strain>
    </source>
</reference>
<feature type="binding site" evidence="4">
    <location>
        <begin position="106"/>
        <end position="107"/>
    </location>
    <ligand>
        <name>S-adenosyl-L-methionine</name>
        <dbReference type="ChEBI" id="CHEBI:59789"/>
    </ligand>
</feature>
<evidence type="ECO:0000313" key="6">
    <source>
        <dbReference type="EMBL" id="SYZ32546.1"/>
    </source>
</evidence>
<dbReference type="OrthoDB" id="9808140at2"/>
<dbReference type="HAMAP" id="MF_01813">
    <property type="entry name" value="MenG_UbiE_methyltr"/>
    <property type="match status" value="1"/>
</dbReference>
<dbReference type="EC" id="2.1.1.163" evidence="4"/>
<evidence type="ECO:0000256" key="1">
    <source>
        <dbReference type="ARBA" id="ARBA00022603"/>
    </source>
</evidence>
<dbReference type="AlphaFoldDB" id="A0A383S5J2"/>
<reference evidence="7" key="2">
    <citation type="submission" date="2018-08" db="EMBL/GenBank/DDBJ databases">
        <authorList>
            <person name="Hornung B."/>
        </authorList>
    </citation>
    <scope>NUCLEOTIDE SEQUENCE [LARGE SCALE GENOMIC DNA]</scope>
</reference>
<dbReference type="GO" id="GO:0009234">
    <property type="term" value="P:menaquinone biosynthetic process"/>
    <property type="evidence" value="ECO:0007669"/>
    <property type="project" value="UniProtKB-UniRule"/>
</dbReference>
<dbReference type="Gene3D" id="3.40.50.150">
    <property type="entry name" value="Vaccinia Virus protein VP39"/>
    <property type="match status" value="1"/>
</dbReference>
<dbReference type="EMBL" id="UNQJ01000002">
    <property type="protein sequence ID" value="SYZ32546.1"/>
    <property type="molecule type" value="Genomic_DNA"/>
</dbReference>
<dbReference type="SUPFAM" id="SSF53335">
    <property type="entry name" value="S-adenosyl-L-methionine-dependent methyltransferases"/>
    <property type="match status" value="1"/>
</dbReference>
<dbReference type="CDD" id="cd02440">
    <property type="entry name" value="AdoMet_MTases"/>
    <property type="match status" value="1"/>
</dbReference>
<keyword evidence="4" id="KW-0474">Menaquinone biosynthesis</keyword>
<evidence type="ECO:0000313" key="7">
    <source>
        <dbReference type="Proteomes" id="UP000263928"/>
    </source>
</evidence>
<gene>
    <name evidence="4" type="primary">menG</name>
    <name evidence="5" type="ORF">D7U36_03750</name>
    <name evidence="6" type="ORF">PROPAUS_0431</name>
</gene>
<keyword evidence="2 4" id="KW-0808">Transferase</keyword>
<evidence type="ECO:0000313" key="8">
    <source>
        <dbReference type="Proteomes" id="UP000279336"/>
    </source>
</evidence>
<dbReference type="Pfam" id="PF01209">
    <property type="entry name" value="Ubie_methyltran"/>
    <property type="match status" value="1"/>
</dbReference>
<keyword evidence="3 4" id="KW-0949">S-adenosyl-L-methionine</keyword>
<dbReference type="PANTHER" id="PTHR43591">
    <property type="entry name" value="METHYLTRANSFERASE"/>
    <property type="match status" value="1"/>
</dbReference>
<evidence type="ECO:0000256" key="3">
    <source>
        <dbReference type="ARBA" id="ARBA00022691"/>
    </source>
</evidence>
<dbReference type="NCBIfam" id="NF001241">
    <property type="entry name" value="PRK00216.1-2"/>
    <property type="match status" value="1"/>
</dbReference>
<sequence length="234" mass="26141">MMSVASRANLDRDRDEVAGMFDETAPRYDLMNDVMSLGRDRAWRREVVRALAVSPGERVLDLAAGTGTSSVPFARAGAAVYPTDLSMGMLRTGKQRQPHLEFVCGDATHLPYGDRVFDATTISFGLRNVEDTLGALRELRRVTRDGGRLVICEFSRPTWAPFRWVYQSIYLTRVMPLMSRVSANPVSYDYLADTILAWHDQPHLAELMAKAGWGRIAWRNLTGGIVALHRGQAI</sequence>
<dbReference type="PROSITE" id="PS01183">
    <property type="entry name" value="UBIE_1"/>
    <property type="match status" value="1"/>
</dbReference>
<dbReference type="UniPathway" id="UPA00079">
    <property type="reaction ID" value="UER00169"/>
</dbReference>
<protein>
    <recommendedName>
        <fullName evidence="4">Demethylmenaquinone methyltransferase</fullName>
        <ecNumber evidence="4">2.1.1.163</ecNumber>
    </recommendedName>
</protein>
<evidence type="ECO:0000256" key="4">
    <source>
        <dbReference type="HAMAP-Rule" id="MF_01813"/>
    </source>
</evidence>
<comment type="similarity">
    <text evidence="4">Belongs to the class I-like SAM-binding methyltransferase superfamily. MenG/UbiE family.</text>
</comment>
<comment type="catalytic activity">
    <reaction evidence="4">
        <text>a 2-demethylmenaquinol + S-adenosyl-L-methionine = a menaquinol + S-adenosyl-L-homocysteine + H(+)</text>
        <dbReference type="Rhea" id="RHEA:42640"/>
        <dbReference type="Rhea" id="RHEA-COMP:9539"/>
        <dbReference type="Rhea" id="RHEA-COMP:9563"/>
        <dbReference type="ChEBI" id="CHEBI:15378"/>
        <dbReference type="ChEBI" id="CHEBI:18151"/>
        <dbReference type="ChEBI" id="CHEBI:55437"/>
        <dbReference type="ChEBI" id="CHEBI:57856"/>
        <dbReference type="ChEBI" id="CHEBI:59789"/>
        <dbReference type="EC" id="2.1.1.163"/>
    </reaction>
</comment>
<proteinExistence type="inferred from homology"/>
<dbReference type="InterPro" id="IPR029063">
    <property type="entry name" value="SAM-dependent_MTases_sf"/>
</dbReference>